<comment type="caution">
    <text evidence="1">The sequence shown here is derived from an EMBL/GenBank/DDBJ whole genome shotgun (WGS) entry which is preliminary data.</text>
</comment>
<reference evidence="1 2" key="1">
    <citation type="submission" date="2016-09" db="EMBL/GenBank/DDBJ databases">
        <title>Draft genome sequence of the soil isolate, Lysinibacillus fusiformis M5, a potential hypoxanthine producer.</title>
        <authorList>
            <person name="Gallegos-Monterrosa R."/>
            <person name="Maroti G."/>
            <person name="Balint B."/>
            <person name="Kovacs A.T."/>
        </authorList>
    </citation>
    <scope>NUCLEOTIDE SEQUENCE [LARGE SCALE GENOMIC DNA]</scope>
    <source>
        <strain evidence="1 2">M5</strain>
    </source>
</reference>
<dbReference type="Proteomes" id="UP000094784">
    <property type="component" value="Unassembled WGS sequence"/>
</dbReference>
<protein>
    <recommendedName>
        <fullName evidence="3">Methyl-accepting chemotaxis protein</fullName>
    </recommendedName>
</protein>
<gene>
    <name evidence="1" type="ORF">BG258_09170</name>
</gene>
<dbReference type="EMBL" id="MECQ01000001">
    <property type="protein sequence ID" value="ODV56061.1"/>
    <property type="molecule type" value="Genomic_DNA"/>
</dbReference>
<accession>A0A1E4R6I2</accession>
<evidence type="ECO:0000313" key="2">
    <source>
        <dbReference type="Proteomes" id="UP000094784"/>
    </source>
</evidence>
<name>A0A1E4R6I2_9BACI</name>
<proteinExistence type="predicted"/>
<dbReference type="AlphaFoldDB" id="A0A1E4R6I2"/>
<evidence type="ECO:0000313" key="1">
    <source>
        <dbReference type="EMBL" id="ODV56061.1"/>
    </source>
</evidence>
<organism evidence="1 2">
    <name type="scientific">Lysinibacillus fusiformis</name>
    <dbReference type="NCBI Taxonomy" id="28031"/>
    <lineage>
        <taxon>Bacteria</taxon>
        <taxon>Bacillati</taxon>
        <taxon>Bacillota</taxon>
        <taxon>Bacilli</taxon>
        <taxon>Bacillales</taxon>
        <taxon>Bacillaceae</taxon>
        <taxon>Lysinibacillus</taxon>
    </lineage>
</organism>
<evidence type="ECO:0008006" key="3">
    <source>
        <dbReference type="Google" id="ProtNLM"/>
    </source>
</evidence>
<sequence length="75" mass="8449">MFLQFSNIENRVSIIGSAGQAFNSIGKEIHSMTDQISDISATSEEFLQVLNKLLLLFQKSHLELPQVVPILKFSR</sequence>